<evidence type="ECO:0000313" key="2">
    <source>
        <dbReference type="Proteomes" id="UP001054945"/>
    </source>
</evidence>
<dbReference type="AlphaFoldDB" id="A0AAV4T673"/>
<keyword evidence="2" id="KW-1185">Reference proteome</keyword>
<organism evidence="1 2">
    <name type="scientific">Caerostris extrusa</name>
    <name type="common">Bark spider</name>
    <name type="synonym">Caerostris bankana</name>
    <dbReference type="NCBI Taxonomy" id="172846"/>
    <lineage>
        <taxon>Eukaryota</taxon>
        <taxon>Metazoa</taxon>
        <taxon>Ecdysozoa</taxon>
        <taxon>Arthropoda</taxon>
        <taxon>Chelicerata</taxon>
        <taxon>Arachnida</taxon>
        <taxon>Araneae</taxon>
        <taxon>Araneomorphae</taxon>
        <taxon>Entelegynae</taxon>
        <taxon>Araneoidea</taxon>
        <taxon>Araneidae</taxon>
        <taxon>Caerostris</taxon>
    </lineage>
</organism>
<protein>
    <submittedName>
        <fullName evidence="1">Uncharacterized protein</fullName>
    </submittedName>
</protein>
<accession>A0AAV4T673</accession>
<gene>
    <name evidence="1" type="ORF">CEXT_619061</name>
</gene>
<name>A0AAV4T673_CAEEX</name>
<dbReference type="Proteomes" id="UP001054945">
    <property type="component" value="Unassembled WGS sequence"/>
</dbReference>
<comment type="caution">
    <text evidence="1">The sequence shown here is derived from an EMBL/GenBank/DDBJ whole genome shotgun (WGS) entry which is preliminary data.</text>
</comment>
<dbReference type="EMBL" id="BPLR01010667">
    <property type="protein sequence ID" value="GIY40831.1"/>
    <property type="molecule type" value="Genomic_DNA"/>
</dbReference>
<sequence>MRGVMEEDKWAITAINLVHFLEKCWGHSLQGVTRLSPQMKMQTDAYNAFNSRVYHLQRPTSLKEEIFLFSKILFILYLLQINEPEK</sequence>
<evidence type="ECO:0000313" key="1">
    <source>
        <dbReference type="EMBL" id="GIY40831.1"/>
    </source>
</evidence>
<reference evidence="1 2" key="1">
    <citation type="submission" date="2021-06" db="EMBL/GenBank/DDBJ databases">
        <title>Caerostris extrusa draft genome.</title>
        <authorList>
            <person name="Kono N."/>
            <person name="Arakawa K."/>
        </authorList>
    </citation>
    <scope>NUCLEOTIDE SEQUENCE [LARGE SCALE GENOMIC DNA]</scope>
</reference>
<proteinExistence type="predicted"/>